<dbReference type="InterPro" id="IPR011075">
    <property type="entry name" value="TetR_C"/>
</dbReference>
<gene>
    <name evidence="6" type="ORF">F1D05_19770</name>
</gene>
<dbReference type="EMBL" id="CP043661">
    <property type="protein sequence ID" value="QNE23022.1"/>
    <property type="molecule type" value="Genomic_DNA"/>
</dbReference>
<feature type="DNA-binding region" description="H-T-H motif" evidence="4">
    <location>
        <begin position="5"/>
        <end position="24"/>
    </location>
</feature>
<dbReference type="InterPro" id="IPR001647">
    <property type="entry name" value="HTH_TetR"/>
</dbReference>
<proteinExistence type="predicted"/>
<keyword evidence="1" id="KW-0805">Transcription regulation</keyword>
<dbReference type="Pfam" id="PF16859">
    <property type="entry name" value="TetR_C_11"/>
    <property type="match status" value="1"/>
</dbReference>
<protein>
    <submittedName>
        <fullName evidence="6">TetR family transcriptional regulator</fullName>
    </submittedName>
</protein>
<keyword evidence="2 4" id="KW-0238">DNA-binding</keyword>
<evidence type="ECO:0000259" key="5">
    <source>
        <dbReference type="PROSITE" id="PS50977"/>
    </source>
</evidence>
<evidence type="ECO:0000256" key="3">
    <source>
        <dbReference type="ARBA" id="ARBA00023163"/>
    </source>
</evidence>
<reference evidence="6 7" key="2">
    <citation type="journal article" date="2020" name="Microbiol. Resour. Announc.">
        <title>Antarctic desert soil bacteria exhibit high novel natural product potential, evaluated through long-read genome sequencing and comparative genomics.</title>
        <authorList>
            <person name="Benaud N."/>
            <person name="Edwards R.J."/>
            <person name="Amos T.G."/>
            <person name="D'Agostino P.M."/>
            <person name="Gutierrez-Chavez C."/>
            <person name="Montgomery K."/>
            <person name="Nicetic I."/>
            <person name="Ferrari B.C."/>
        </authorList>
    </citation>
    <scope>NUCLEOTIDE SEQUENCE [LARGE SCALE GENOMIC DNA]</scope>
    <source>
        <strain evidence="6 7">SPB151</strain>
    </source>
</reference>
<dbReference type="GO" id="GO:0000976">
    <property type="term" value="F:transcription cis-regulatory region binding"/>
    <property type="evidence" value="ECO:0007669"/>
    <property type="project" value="TreeGrafter"/>
</dbReference>
<sequence>MAGLSLAAVASAAGTTRPAIYRRWKDKTALVVDAVAHLAEVAPPTVTGEALTDLVAELEHFRQCISEASALPLAGLMLGDGVDQVVREQYAQKIVAPRRRRLKACLAAAVEQGDLPDDADFTIATSFLTGSWYAFALAETEPPANWASRTGDLVWRALGGDPAEVRSRTRSGR</sequence>
<dbReference type="GO" id="GO:0003700">
    <property type="term" value="F:DNA-binding transcription factor activity"/>
    <property type="evidence" value="ECO:0007669"/>
    <property type="project" value="TreeGrafter"/>
</dbReference>
<dbReference type="PANTHER" id="PTHR30055">
    <property type="entry name" value="HTH-TYPE TRANSCRIPTIONAL REGULATOR RUTR"/>
    <property type="match status" value="1"/>
</dbReference>
<accession>A0A7G6X9V7</accession>
<dbReference type="Proteomes" id="UP000515563">
    <property type="component" value="Chromosome"/>
</dbReference>
<reference evidence="7" key="1">
    <citation type="submission" date="2019-09" db="EMBL/GenBank/DDBJ databases">
        <title>Antimicrobial potential of Antarctic Bacteria.</title>
        <authorList>
            <person name="Benaud N."/>
            <person name="Edwards R.J."/>
            <person name="Ferrari B.C."/>
        </authorList>
    </citation>
    <scope>NUCLEOTIDE SEQUENCE [LARGE SCALE GENOMIC DNA]</scope>
    <source>
        <strain evidence="7">SPB151</strain>
    </source>
</reference>
<evidence type="ECO:0000256" key="4">
    <source>
        <dbReference type="PROSITE-ProRule" id="PRU00335"/>
    </source>
</evidence>
<dbReference type="PROSITE" id="PS50977">
    <property type="entry name" value="HTH_TETR_2"/>
    <property type="match status" value="1"/>
</dbReference>
<dbReference type="InterPro" id="IPR009057">
    <property type="entry name" value="Homeodomain-like_sf"/>
</dbReference>
<evidence type="ECO:0000256" key="1">
    <source>
        <dbReference type="ARBA" id="ARBA00023015"/>
    </source>
</evidence>
<name>A0A7G6X9V7_9ACTN</name>
<dbReference type="InterPro" id="IPR050109">
    <property type="entry name" value="HTH-type_TetR-like_transc_reg"/>
</dbReference>
<dbReference type="SUPFAM" id="SSF46689">
    <property type="entry name" value="Homeodomain-like"/>
    <property type="match status" value="1"/>
</dbReference>
<evidence type="ECO:0000313" key="6">
    <source>
        <dbReference type="EMBL" id="QNE23022.1"/>
    </source>
</evidence>
<evidence type="ECO:0000256" key="2">
    <source>
        <dbReference type="ARBA" id="ARBA00023125"/>
    </source>
</evidence>
<evidence type="ECO:0000313" key="7">
    <source>
        <dbReference type="Proteomes" id="UP000515563"/>
    </source>
</evidence>
<dbReference type="Gene3D" id="1.10.357.10">
    <property type="entry name" value="Tetracycline Repressor, domain 2"/>
    <property type="match status" value="1"/>
</dbReference>
<dbReference type="PANTHER" id="PTHR30055:SF148">
    <property type="entry name" value="TETR-FAMILY TRANSCRIPTIONAL REGULATOR"/>
    <property type="match status" value="1"/>
</dbReference>
<keyword evidence="3" id="KW-0804">Transcription</keyword>
<dbReference type="KEGG" id="kqi:F1D05_19770"/>
<dbReference type="AlphaFoldDB" id="A0A7G6X9V7"/>
<feature type="domain" description="HTH tetR-type" evidence="5">
    <location>
        <begin position="1"/>
        <end position="42"/>
    </location>
</feature>
<organism evidence="6 7">
    <name type="scientific">Kribbella qitaiheensis</name>
    <dbReference type="NCBI Taxonomy" id="1544730"/>
    <lineage>
        <taxon>Bacteria</taxon>
        <taxon>Bacillati</taxon>
        <taxon>Actinomycetota</taxon>
        <taxon>Actinomycetes</taxon>
        <taxon>Propionibacteriales</taxon>
        <taxon>Kribbellaceae</taxon>
        <taxon>Kribbella</taxon>
    </lineage>
</organism>
<dbReference type="InterPro" id="IPR036271">
    <property type="entry name" value="Tet_transcr_reg_TetR-rel_C_sf"/>
</dbReference>
<dbReference type="SUPFAM" id="SSF48498">
    <property type="entry name" value="Tetracyclin repressor-like, C-terminal domain"/>
    <property type="match status" value="1"/>
</dbReference>
<keyword evidence="7" id="KW-1185">Reference proteome</keyword>
<dbReference type="Pfam" id="PF00440">
    <property type="entry name" value="TetR_N"/>
    <property type="match status" value="1"/>
</dbReference>